<dbReference type="PIRSF" id="PIRSF027386">
    <property type="entry name" value="UCP027386_ABC_sbc_TM0202"/>
    <property type="match status" value="1"/>
</dbReference>
<evidence type="ECO:0000313" key="3">
    <source>
        <dbReference type="EMBL" id="PHI08258.1"/>
    </source>
</evidence>
<dbReference type="Pfam" id="PF09084">
    <property type="entry name" value="NMT1"/>
    <property type="match status" value="1"/>
</dbReference>
<dbReference type="AlphaFoldDB" id="A0A2C6BRK9"/>
<dbReference type="Proteomes" id="UP000221504">
    <property type="component" value="Unassembled WGS sequence"/>
</dbReference>
<feature type="domain" description="SsuA/THI5-like" evidence="2">
    <location>
        <begin position="96"/>
        <end position="251"/>
    </location>
</feature>
<dbReference type="Gene3D" id="3.40.190.10">
    <property type="entry name" value="Periplasmic binding protein-like II"/>
    <property type="match status" value="2"/>
</dbReference>
<protein>
    <recommendedName>
        <fullName evidence="2">SsuA/THI5-like domain-containing protein</fullName>
    </recommendedName>
</protein>
<gene>
    <name evidence="3" type="ORF">CBG52_08770</name>
</gene>
<dbReference type="RefSeq" id="WP_099011517.1">
    <property type="nucleotide sequence ID" value="NZ_CP077154.1"/>
</dbReference>
<keyword evidence="1" id="KW-0732">Signal</keyword>
<feature type="signal peptide" evidence="1">
    <location>
        <begin position="1"/>
        <end position="21"/>
    </location>
</feature>
<dbReference type="SUPFAM" id="SSF53850">
    <property type="entry name" value="Periplasmic binding protein-like II"/>
    <property type="match status" value="1"/>
</dbReference>
<evidence type="ECO:0000313" key="4">
    <source>
        <dbReference type="Proteomes" id="UP000221504"/>
    </source>
</evidence>
<dbReference type="InterPro" id="IPR015168">
    <property type="entry name" value="SsuA/THI5"/>
</dbReference>
<evidence type="ECO:0000259" key="2">
    <source>
        <dbReference type="Pfam" id="PF09084"/>
    </source>
</evidence>
<proteinExistence type="predicted"/>
<reference evidence="3 4" key="1">
    <citation type="submission" date="2017-06" db="EMBL/GenBank/DDBJ databases">
        <title>Draft genome sequence of Fusobacterium nucleatum subsp. polymorphum KCOM 1267 (=ChDC F290).</title>
        <authorList>
            <person name="Kook J.-K."/>
            <person name="Park S.-N."/>
            <person name="Lim Y.K."/>
            <person name="Roh H."/>
        </authorList>
    </citation>
    <scope>NUCLEOTIDE SEQUENCE [LARGE SCALE GENOMIC DNA]</scope>
    <source>
        <strain evidence="4">KCOM 1267(ChDC F290)</strain>
    </source>
</reference>
<evidence type="ECO:0000256" key="1">
    <source>
        <dbReference type="SAM" id="SignalP"/>
    </source>
</evidence>
<dbReference type="PANTHER" id="PTHR30024:SF46">
    <property type="entry name" value="ABC TRANSPORTER, SUBSTRATE-BINDING LIPOPROTEIN"/>
    <property type="match status" value="1"/>
</dbReference>
<dbReference type="EMBL" id="NIRM01000002">
    <property type="protein sequence ID" value="PHI08258.1"/>
    <property type="molecule type" value="Genomic_DNA"/>
</dbReference>
<organism evidence="3 4">
    <name type="scientific">Fusobacterium nucleatum subsp. polymorphum</name>
    <name type="common">Fusobacterium polymorphum</name>
    <dbReference type="NCBI Taxonomy" id="76857"/>
    <lineage>
        <taxon>Bacteria</taxon>
        <taxon>Fusobacteriati</taxon>
        <taxon>Fusobacteriota</taxon>
        <taxon>Fusobacteriia</taxon>
        <taxon>Fusobacteriales</taxon>
        <taxon>Fusobacteriaceae</taxon>
        <taxon>Fusobacterium</taxon>
    </lineage>
</organism>
<accession>A0A2C6BRK9</accession>
<feature type="chain" id="PRO_5012496789" description="SsuA/THI5-like domain-containing protein" evidence="1">
    <location>
        <begin position="22"/>
        <end position="316"/>
    </location>
</feature>
<sequence>MKKFKSLFLSLFLMLNMSIFGAEKTIYVGAPKAPPVLPVLRMIETNALGKDYKIDIKVWDSPEVLIAMVQGKEAQFFSFPIPVISKLYNKGLNVKLMNINTWGVTSLISKDPTVKSWRDLKGKTLYIVLKSSSPDAYTHYFLDKEGLKEKRDYNAVYANKAEIINIVAAGKADNAIMIEPDTTAILAKNPNFKIIVNFEEEWQKYKGDKSAIPTAGIGVLGEVAEKDPELVKKFNEEYAKALQWVKENPEEIGKLAKEKLGMDAEIIKKSVPKMGLNFVAAKDVKKILGEYYKIMLGYDPKIIGGKIPDENLYFNK</sequence>
<dbReference type="PANTHER" id="PTHR30024">
    <property type="entry name" value="ALIPHATIC SULFONATES-BINDING PROTEIN-RELATED"/>
    <property type="match status" value="1"/>
</dbReference>
<dbReference type="InterPro" id="IPR027024">
    <property type="entry name" value="UCP027386_ABC_sbc_TM0202"/>
</dbReference>
<name>A0A2C6BRK9_FUSNP</name>
<comment type="caution">
    <text evidence="3">The sequence shown here is derived from an EMBL/GenBank/DDBJ whole genome shotgun (WGS) entry which is preliminary data.</text>
</comment>